<feature type="signal peptide" evidence="2">
    <location>
        <begin position="1"/>
        <end position="16"/>
    </location>
</feature>
<feature type="domain" description="C2H2-type" evidence="3">
    <location>
        <begin position="365"/>
        <end position="387"/>
    </location>
</feature>
<dbReference type="Proteomes" id="UP001346869">
    <property type="component" value="Unassembled WGS sequence"/>
</dbReference>
<evidence type="ECO:0000313" key="5">
    <source>
        <dbReference type="Proteomes" id="UP001346869"/>
    </source>
</evidence>
<protein>
    <recommendedName>
        <fullName evidence="3">C2H2-type domain-containing protein</fullName>
    </recommendedName>
</protein>
<keyword evidence="2" id="KW-0732">Signal</keyword>
<name>A0AAN7XHF3_ELEMC</name>
<feature type="region of interest" description="Disordered" evidence="1">
    <location>
        <begin position="285"/>
        <end position="309"/>
    </location>
</feature>
<evidence type="ECO:0000313" key="4">
    <source>
        <dbReference type="EMBL" id="KAK5860796.1"/>
    </source>
</evidence>
<comment type="caution">
    <text evidence="4">The sequence shown here is derived from an EMBL/GenBank/DDBJ whole genome shotgun (WGS) entry which is preliminary data.</text>
</comment>
<reference evidence="4 5" key="2">
    <citation type="journal article" date="2023" name="Mol. Biol. Evol.">
        <title>Genomics of Secondarily Temperate Adaptation in the Only Non-Antarctic Icefish.</title>
        <authorList>
            <person name="Rivera-Colon A.G."/>
            <person name="Rayamajhi N."/>
            <person name="Minhas B.F."/>
            <person name="Madrigal G."/>
            <person name="Bilyk K.T."/>
            <person name="Yoon V."/>
            <person name="Hune M."/>
            <person name="Gregory S."/>
            <person name="Cheng C.H.C."/>
            <person name="Catchen J.M."/>
        </authorList>
    </citation>
    <scope>NUCLEOTIDE SEQUENCE [LARGE SCALE GENOMIC DNA]</scope>
    <source>
        <strain evidence="4">JMC-PN-2008</strain>
    </source>
</reference>
<dbReference type="EMBL" id="JAUZQC010000013">
    <property type="protein sequence ID" value="KAK5860796.1"/>
    <property type="molecule type" value="Genomic_DNA"/>
</dbReference>
<evidence type="ECO:0000256" key="1">
    <source>
        <dbReference type="SAM" id="MobiDB-lite"/>
    </source>
</evidence>
<proteinExistence type="predicted"/>
<dbReference type="InterPro" id="IPR013087">
    <property type="entry name" value="Znf_C2H2_type"/>
</dbReference>
<evidence type="ECO:0000259" key="3">
    <source>
        <dbReference type="PROSITE" id="PS00028"/>
    </source>
</evidence>
<accession>A0AAN7XHF3</accession>
<feature type="chain" id="PRO_5042827251" description="C2H2-type domain-containing protein" evidence="2">
    <location>
        <begin position="17"/>
        <end position="407"/>
    </location>
</feature>
<dbReference type="AlphaFoldDB" id="A0AAN7XHF3"/>
<gene>
    <name evidence="4" type="ORF">PBY51_022252</name>
</gene>
<dbReference type="PROSITE" id="PS00028">
    <property type="entry name" value="ZINC_FINGER_C2H2_1"/>
    <property type="match status" value="1"/>
</dbReference>
<sequence length="407" mass="45778">MAIAQMTWVCVCLTLAQINNVATHRGLAGQDEQSDGNEQHFEVAAPDRTERSFHAPAWHFLEGSGKSQETSDFNQPQYRFSNGTLSLRFSLIRYTNLHLEGGAGLSLRPDRCHGSINRWWLLGNLPYTGCFIASQTGDGPLKVHYFDRLLQKNMTGKAVCEKPAMSPLVTCRATHVIVRLPGETTKLKKVKELDIFMNKGYLVKQQKASNALFVEVSKFPDVDSGFELLYVDSTGKLCTVLAACSTMMSKVERRHVKRHHVKRSLEEPDVFDLWGFEDIPVEPFNPELTQTTTTQTTKKQTTANSATTRERVNDSGIYSLWGFEEIPEEPYTGIDAEVTAPTTTAPTTAAPTTACSHYCGSNHRCSHYCGSNYRCSHYCGSHYRRSHYHGSNHCRSDYHRSHYRGSH</sequence>
<organism evidence="4 5">
    <name type="scientific">Eleginops maclovinus</name>
    <name type="common">Patagonian blennie</name>
    <name type="synonym">Eleginus maclovinus</name>
    <dbReference type="NCBI Taxonomy" id="56733"/>
    <lineage>
        <taxon>Eukaryota</taxon>
        <taxon>Metazoa</taxon>
        <taxon>Chordata</taxon>
        <taxon>Craniata</taxon>
        <taxon>Vertebrata</taxon>
        <taxon>Euteleostomi</taxon>
        <taxon>Actinopterygii</taxon>
        <taxon>Neopterygii</taxon>
        <taxon>Teleostei</taxon>
        <taxon>Neoteleostei</taxon>
        <taxon>Acanthomorphata</taxon>
        <taxon>Eupercaria</taxon>
        <taxon>Perciformes</taxon>
        <taxon>Notothenioidei</taxon>
        <taxon>Eleginopidae</taxon>
        <taxon>Eleginops</taxon>
    </lineage>
</organism>
<keyword evidence="5" id="KW-1185">Reference proteome</keyword>
<evidence type="ECO:0000256" key="2">
    <source>
        <dbReference type="SAM" id="SignalP"/>
    </source>
</evidence>
<reference evidence="4 5" key="1">
    <citation type="journal article" date="2023" name="Genes (Basel)">
        <title>Chromosome-Level Genome Assembly and Circadian Gene Repertoire of the Patagonia Blennie Eleginops maclovinus-The Closest Ancestral Proxy of Antarctic Cryonotothenioids.</title>
        <authorList>
            <person name="Cheng C.C."/>
            <person name="Rivera-Colon A.G."/>
            <person name="Minhas B.F."/>
            <person name="Wilson L."/>
            <person name="Rayamajhi N."/>
            <person name="Vargas-Chacoff L."/>
            <person name="Catchen J.M."/>
        </authorList>
    </citation>
    <scope>NUCLEOTIDE SEQUENCE [LARGE SCALE GENOMIC DNA]</scope>
    <source>
        <strain evidence="4">JMC-PN-2008</strain>
    </source>
</reference>
<feature type="compositionally biased region" description="Low complexity" evidence="1">
    <location>
        <begin position="289"/>
        <end position="302"/>
    </location>
</feature>